<dbReference type="EMBL" id="JACVVK020000070">
    <property type="protein sequence ID" value="KAK7496029.1"/>
    <property type="molecule type" value="Genomic_DNA"/>
</dbReference>
<reference evidence="2 3" key="1">
    <citation type="journal article" date="2023" name="Sci. Data">
        <title>Genome assembly of the Korean intertidal mud-creeper Batillaria attramentaria.</title>
        <authorList>
            <person name="Patra A.K."/>
            <person name="Ho P.T."/>
            <person name="Jun S."/>
            <person name="Lee S.J."/>
            <person name="Kim Y."/>
            <person name="Won Y.J."/>
        </authorList>
    </citation>
    <scope>NUCLEOTIDE SEQUENCE [LARGE SCALE GENOMIC DNA]</scope>
    <source>
        <strain evidence="2">Wonlab-2016</strain>
    </source>
</reference>
<comment type="caution">
    <text evidence="2">The sequence shown here is derived from an EMBL/GenBank/DDBJ whole genome shotgun (WGS) entry which is preliminary data.</text>
</comment>
<dbReference type="PANTHER" id="PTHR23279">
    <property type="entry name" value="DEFECTIVE PROBOSCIS EXTENSION RESPONSE DPR -RELATED"/>
    <property type="match status" value="1"/>
</dbReference>
<dbReference type="InterPro" id="IPR036179">
    <property type="entry name" value="Ig-like_dom_sf"/>
</dbReference>
<dbReference type="PROSITE" id="PS50835">
    <property type="entry name" value="IG_LIKE"/>
    <property type="match status" value="1"/>
</dbReference>
<dbReference type="Gene3D" id="2.60.40.10">
    <property type="entry name" value="Immunoglobulins"/>
    <property type="match status" value="1"/>
</dbReference>
<dbReference type="PANTHER" id="PTHR23279:SF36">
    <property type="entry name" value="DEFECTIVE PROBOSCIS EXTENSION RESPONSE 9, ISOFORM A"/>
    <property type="match status" value="1"/>
</dbReference>
<feature type="non-terminal residue" evidence="2">
    <location>
        <position position="155"/>
    </location>
</feature>
<proteinExistence type="predicted"/>
<dbReference type="SUPFAM" id="SSF48726">
    <property type="entry name" value="Immunoglobulin"/>
    <property type="match status" value="1"/>
</dbReference>
<dbReference type="AlphaFoldDB" id="A0ABD0LA62"/>
<dbReference type="SMART" id="SM00409">
    <property type="entry name" value="IG"/>
    <property type="match status" value="1"/>
</dbReference>
<keyword evidence="3" id="KW-1185">Reference proteome</keyword>
<sequence>MLTAAKPGLFLEGAKYVELGQKILLTCTANREPHRDQDIDWFKDGNKLVSDSRRGVVITKFNSATARSLVSELIIDHSRVTDTGTYICRSMSDEIQSLKVTVLNADTIKTKRGEKFQLETFLVSTTRGKTPQEHYPIPRLLMINEASPFLSDIVN</sequence>
<feature type="domain" description="Ig-like" evidence="1">
    <location>
        <begin position="7"/>
        <end position="101"/>
    </location>
</feature>
<dbReference type="InterPro" id="IPR013783">
    <property type="entry name" value="Ig-like_fold"/>
</dbReference>
<dbReference type="CDD" id="cd00096">
    <property type="entry name" value="Ig"/>
    <property type="match status" value="1"/>
</dbReference>
<organism evidence="2 3">
    <name type="scientific">Batillaria attramentaria</name>
    <dbReference type="NCBI Taxonomy" id="370345"/>
    <lineage>
        <taxon>Eukaryota</taxon>
        <taxon>Metazoa</taxon>
        <taxon>Spiralia</taxon>
        <taxon>Lophotrochozoa</taxon>
        <taxon>Mollusca</taxon>
        <taxon>Gastropoda</taxon>
        <taxon>Caenogastropoda</taxon>
        <taxon>Sorbeoconcha</taxon>
        <taxon>Cerithioidea</taxon>
        <taxon>Batillariidae</taxon>
        <taxon>Batillaria</taxon>
    </lineage>
</organism>
<dbReference type="Proteomes" id="UP001519460">
    <property type="component" value="Unassembled WGS sequence"/>
</dbReference>
<accession>A0ABD0LA62</accession>
<name>A0ABD0LA62_9CAEN</name>
<protein>
    <recommendedName>
        <fullName evidence="1">Ig-like domain-containing protein</fullName>
    </recommendedName>
</protein>
<dbReference type="InterPro" id="IPR003599">
    <property type="entry name" value="Ig_sub"/>
</dbReference>
<dbReference type="Pfam" id="PF13927">
    <property type="entry name" value="Ig_3"/>
    <property type="match status" value="1"/>
</dbReference>
<evidence type="ECO:0000313" key="2">
    <source>
        <dbReference type="EMBL" id="KAK7496029.1"/>
    </source>
</evidence>
<evidence type="ECO:0000259" key="1">
    <source>
        <dbReference type="PROSITE" id="PS50835"/>
    </source>
</evidence>
<dbReference type="InterPro" id="IPR007110">
    <property type="entry name" value="Ig-like_dom"/>
</dbReference>
<evidence type="ECO:0000313" key="3">
    <source>
        <dbReference type="Proteomes" id="UP001519460"/>
    </source>
</evidence>
<gene>
    <name evidence="2" type="ORF">BaRGS_00012730</name>
</gene>
<dbReference type="InterPro" id="IPR037448">
    <property type="entry name" value="Zig-8"/>
</dbReference>